<dbReference type="AlphaFoldDB" id="A0A4Q5LB64"/>
<evidence type="ECO:0000256" key="1">
    <source>
        <dbReference type="ARBA" id="ARBA00001974"/>
    </source>
</evidence>
<dbReference type="OrthoDB" id="127573at2"/>
<dbReference type="PANTHER" id="PTHR42923:SF39">
    <property type="entry name" value="AMINO OXIDASE"/>
    <property type="match status" value="1"/>
</dbReference>
<dbReference type="Pfam" id="PF13450">
    <property type="entry name" value="NAD_binding_8"/>
    <property type="match status" value="1"/>
</dbReference>
<dbReference type="EMBL" id="SEWE01000019">
    <property type="protein sequence ID" value="RYU79461.1"/>
    <property type="molecule type" value="Genomic_DNA"/>
</dbReference>
<gene>
    <name evidence="2" type="ORF">EWM57_10830</name>
</gene>
<dbReference type="SUPFAM" id="SSF51905">
    <property type="entry name" value="FAD/NAD(P)-binding domain"/>
    <property type="match status" value="1"/>
</dbReference>
<name>A0A4Q5LB64_9BACT</name>
<evidence type="ECO:0000313" key="2">
    <source>
        <dbReference type="EMBL" id="RYU79461.1"/>
    </source>
</evidence>
<proteinExistence type="predicted"/>
<dbReference type="Proteomes" id="UP000294155">
    <property type="component" value="Unassembled WGS sequence"/>
</dbReference>
<dbReference type="Gene3D" id="3.50.50.60">
    <property type="entry name" value="FAD/NAD(P)-binding domain"/>
    <property type="match status" value="1"/>
</dbReference>
<dbReference type="InterPro" id="IPR001613">
    <property type="entry name" value="Flavin_amine_oxidase"/>
</dbReference>
<dbReference type="GO" id="GO:0016491">
    <property type="term" value="F:oxidoreductase activity"/>
    <property type="evidence" value="ECO:0007669"/>
    <property type="project" value="InterPro"/>
</dbReference>
<dbReference type="PROSITE" id="PS51318">
    <property type="entry name" value="TAT"/>
    <property type="match status" value="1"/>
</dbReference>
<organism evidence="2 3">
    <name type="scientific">Hymenobacter persicinus</name>
    <dbReference type="NCBI Taxonomy" id="2025506"/>
    <lineage>
        <taxon>Bacteria</taxon>
        <taxon>Pseudomonadati</taxon>
        <taxon>Bacteroidota</taxon>
        <taxon>Cytophagia</taxon>
        <taxon>Cytophagales</taxon>
        <taxon>Hymenobacteraceae</taxon>
        <taxon>Hymenobacter</taxon>
    </lineage>
</organism>
<dbReference type="PRINTS" id="PR00757">
    <property type="entry name" value="AMINEOXDASEF"/>
</dbReference>
<reference evidence="2 3" key="1">
    <citation type="submission" date="2019-02" db="EMBL/GenBank/DDBJ databases">
        <title>Bacterial novel species isolated from soil.</title>
        <authorList>
            <person name="Jung H.-Y."/>
        </authorList>
    </citation>
    <scope>NUCLEOTIDE SEQUENCE [LARGE SCALE GENOMIC DNA]</scope>
    <source>
        <strain evidence="2 3">1-3-3-3</strain>
    </source>
</reference>
<sequence>MPGRREFLGRTGVGVAGLLLSPALLESCAPASSRAHIRGSLRGANKATGHRLWHPDKLPAPTSTRQTDVLIIGGGVAGLSAKRWLHRHGHHDVLLLELDQHTGGNSASGQNEVSAYPWGAHYLPVPDNRNQELLDFLREAGTITGFDAAGLPIYNDYHLCHDPEERLHIHGHWQNGLVPELGVPAEDRSQIARFFALIEDFRQAKGADGRDAFRIPLDESSSDPRFRELDHLSFATYLDQQEFTSDYLRWYLDYCCKDDYGARARDVSAWAGIHYFAARKGRGHNASGADVLTWPQGNGFLADNLRRQAAAGILANTLAYRVQETPSGATVLAYHADKGTTTRIDARRVLLATPQFVTRRLLKDVPGRPAVAPPFHAPWVVANLTIDGLPQGPGQPLSWDNVLYGSASVGYVNANQQDVRQGTQQKVVTFYWPLTEAPPDQARRQAYRTSYDEWVTQILAELETAHPGITPRVQRADVWVWGHGMVAPTPGFLWGPDRPRLAAPLRNTFFFAHSDLSGISIFEEAFYQGIRAARQLLDAS</sequence>
<dbReference type="InterPro" id="IPR036188">
    <property type="entry name" value="FAD/NAD-bd_sf"/>
</dbReference>
<dbReference type="InterPro" id="IPR050464">
    <property type="entry name" value="Zeta_carotene_desat/Oxidored"/>
</dbReference>
<protein>
    <submittedName>
        <fullName evidence="2">FAD-dependent oxidoreductase</fullName>
    </submittedName>
</protein>
<evidence type="ECO:0000313" key="3">
    <source>
        <dbReference type="Proteomes" id="UP000294155"/>
    </source>
</evidence>
<comment type="caution">
    <text evidence="2">The sequence shown here is derived from an EMBL/GenBank/DDBJ whole genome shotgun (WGS) entry which is preliminary data.</text>
</comment>
<dbReference type="PANTHER" id="PTHR42923">
    <property type="entry name" value="PROTOPORPHYRINOGEN OXIDASE"/>
    <property type="match status" value="1"/>
</dbReference>
<keyword evidence="3" id="KW-1185">Reference proteome</keyword>
<accession>A0A4Q5LB64</accession>
<dbReference type="InterPro" id="IPR006311">
    <property type="entry name" value="TAT_signal"/>
</dbReference>
<comment type="cofactor">
    <cofactor evidence="1">
        <name>FAD</name>
        <dbReference type="ChEBI" id="CHEBI:57692"/>
    </cofactor>
</comment>